<feature type="domain" description="YopX protein" evidence="1">
    <location>
        <begin position="5"/>
        <end position="119"/>
    </location>
</feature>
<protein>
    <recommendedName>
        <fullName evidence="1">YopX protein domain-containing protein</fullName>
    </recommendedName>
</protein>
<dbReference type="AlphaFoldDB" id="A0A0F8WN41"/>
<dbReference type="SUPFAM" id="SSF159006">
    <property type="entry name" value="YopX-like"/>
    <property type="match status" value="1"/>
</dbReference>
<proteinExistence type="predicted"/>
<comment type="caution">
    <text evidence="2">The sequence shown here is derived from an EMBL/GenBank/DDBJ whole genome shotgun (WGS) entry which is preliminary data.</text>
</comment>
<reference evidence="2" key="1">
    <citation type="journal article" date="2015" name="Nature">
        <title>Complex archaea that bridge the gap between prokaryotes and eukaryotes.</title>
        <authorList>
            <person name="Spang A."/>
            <person name="Saw J.H."/>
            <person name="Jorgensen S.L."/>
            <person name="Zaremba-Niedzwiedzka K."/>
            <person name="Martijn J."/>
            <person name="Lind A.E."/>
            <person name="van Eijk R."/>
            <person name="Schleper C."/>
            <person name="Guy L."/>
            <person name="Ettema T.J."/>
        </authorList>
    </citation>
    <scope>NUCLEOTIDE SEQUENCE</scope>
</reference>
<gene>
    <name evidence="2" type="ORF">LCGC14_3045910</name>
</gene>
<dbReference type="InterPro" id="IPR019096">
    <property type="entry name" value="YopX_protein"/>
</dbReference>
<dbReference type="InterPro" id="IPR023385">
    <property type="entry name" value="YopX-like_C"/>
</dbReference>
<dbReference type="Gene3D" id="2.30.30.290">
    <property type="entry name" value="YopX-like domains"/>
    <property type="match status" value="1"/>
</dbReference>
<dbReference type="Pfam" id="PF09643">
    <property type="entry name" value="YopX"/>
    <property type="match status" value="1"/>
</dbReference>
<accession>A0A0F8WN41</accession>
<organism evidence="2">
    <name type="scientific">marine sediment metagenome</name>
    <dbReference type="NCBI Taxonomy" id="412755"/>
    <lineage>
        <taxon>unclassified sequences</taxon>
        <taxon>metagenomes</taxon>
        <taxon>ecological metagenomes</taxon>
    </lineage>
</organism>
<name>A0A0F8WN41_9ZZZZ</name>
<sequence>MRDIKFRAWDKKKKIWIPGAYGFHILGESMLIGGLFQDYKLLDLNNIVLMQFTGIKDKNGKEIYEGDIVEYEDCMRKFGKTKVRFYQYSWEPFAHMSKTHMPIKYEIIGNIHENSELLE</sequence>
<dbReference type="EMBL" id="LAZR01064055">
    <property type="protein sequence ID" value="KKK58292.1"/>
    <property type="molecule type" value="Genomic_DNA"/>
</dbReference>
<evidence type="ECO:0000313" key="2">
    <source>
        <dbReference type="EMBL" id="KKK58292.1"/>
    </source>
</evidence>
<evidence type="ECO:0000259" key="1">
    <source>
        <dbReference type="Pfam" id="PF09643"/>
    </source>
</evidence>